<dbReference type="EMBL" id="AAGVFN010000001">
    <property type="protein sequence ID" value="EBS3532955.1"/>
    <property type="molecule type" value="Genomic_DNA"/>
</dbReference>
<accession>A0A5H5K565</accession>
<feature type="chain" id="PRO_5036142041" evidence="1">
    <location>
        <begin position="21"/>
        <end position="366"/>
    </location>
</feature>
<sequence length="366" mass="39778">MKLHITVLASSLALAMPALAKDIPLSQAESIAKSVTPDSASVAFNDLEAQWLTQLRKALQGDTAALTRDALAQMRQNSIQADNAWLQASGYDFHTTENQQMGITLLSAFNTLPEAVLKDNLATVTAINHDADVNTRHQALADAESVEYLYFLSDAMGPRLGRAFLAAYDKGELGKAAALIKASEVSTGAAKKYFHYPRPYQVPGNTIHLTPDDVVVKDGHPYTAGGGAFPSGHTNTGYTDALLMAEMIPERFDALVKECGTTIVECAASAGKDDPYRAPAMHTFYRFTMTYNLPQQKGEHQSLKIPKGADVLLQTALPNLSPAQRQALMEETALPAGYPLSGETEDQQFWQRLDLSAAYEMARKTR</sequence>
<keyword evidence="1" id="KW-0732">Signal</keyword>
<feature type="signal peptide" evidence="1">
    <location>
        <begin position="1"/>
        <end position="20"/>
    </location>
</feature>
<name>A0A5H5K565_SALET</name>
<reference evidence="2" key="1">
    <citation type="submission" date="2018-07" db="EMBL/GenBank/DDBJ databases">
        <authorList>
            <person name="Ashton P.M."/>
            <person name="Dallman T."/>
            <person name="Nair S."/>
            <person name="De Pinna E."/>
            <person name="Peters T."/>
            <person name="Grant K."/>
        </authorList>
    </citation>
    <scope>NUCLEOTIDE SEQUENCE</scope>
    <source>
        <strain evidence="2">506078</strain>
        <strain evidence="3">800692</strain>
    </source>
</reference>
<organism evidence="2">
    <name type="scientific">Salmonella enterica subsp. enterica serovar Telelkebir</name>
    <dbReference type="NCBI Taxonomy" id="1967657"/>
    <lineage>
        <taxon>Bacteria</taxon>
        <taxon>Pseudomonadati</taxon>
        <taxon>Pseudomonadota</taxon>
        <taxon>Gammaproteobacteria</taxon>
        <taxon>Enterobacterales</taxon>
        <taxon>Enterobacteriaceae</taxon>
        <taxon>Salmonella</taxon>
    </lineage>
</organism>
<dbReference type="Proteomes" id="UP000839888">
    <property type="component" value="Unassembled WGS sequence"/>
</dbReference>
<dbReference type="SUPFAM" id="SSF48317">
    <property type="entry name" value="Acid phosphatase/Vanadium-dependent haloperoxidase"/>
    <property type="match status" value="1"/>
</dbReference>
<comment type="caution">
    <text evidence="2">The sequence shown here is derived from an EMBL/GenBank/DDBJ whole genome shotgun (WGS) entry which is preliminary data.</text>
</comment>
<dbReference type="RefSeq" id="WP_061377067.1">
    <property type="nucleotide sequence ID" value="NZ_MZCU01000002.1"/>
</dbReference>
<dbReference type="EMBL" id="AAKTLN010000002">
    <property type="protein sequence ID" value="ECV5348555.1"/>
    <property type="molecule type" value="Genomic_DNA"/>
</dbReference>
<evidence type="ECO:0000256" key="1">
    <source>
        <dbReference type="SAM" id="SignalP"/>
    </source>
</evidence>
<protein>
    <submittedName>
        <fullName evidence="2">Phosphatase PAP2 family protein</fullName>
    </submittedName>
</protein>
<dbReference type="InterPro" id="IPR036938">
    <property type="entry name" value="PAP2/HPO_sf"/>
</dbReference>
<evidence type="ECO:0000313" key="2">
    <source>
        <dbReference type="EMBL" id="EBS3532955.1"/>
    </source>
</evidence>
<proteinExistence type="predicted"/>
<evidence type="ECO:0000313" key="3">
    <source>
        <dbReference type="EMBL" id="ECV5348555.1"/>
    </source>
</evidence>
<dbReference type="AlphaFoldDB" id="A0A5H5K565"/>
<dbReference type="Gene3D" id="1.20.144.10">
    <property type="entry name" value="Phosphatidic acid phosphatase type 2/haloperoxidase"/>
    <property type="match status" value="1"/>
</dbReference>
<gene>
    <name evidence="2" type="ORF">DS442_01110</name>
    <name evidence="3" type="ORF">F2J48_02945</name>
</gene>